<gene>
    <name evidence="1" type="ORF">SAMN02745910_00111</name>
</gene>
<dbReference type="RefSeq" id="WP_061801676.1">
    <property type="nucleotide sequence ID" value="NZ_FOXX01000001.1"/>
</dbReference>
<name>A0A1I5VHL1_9BACI</name>
<dbReference type="Pfam" id="PF14035">
    <property type="entry name" value="YlzJ"/>
    <property type="match status" value="1"/>
</dbReference>
<accession>A0A1I5VHL1</accession>
<dbReference type="Proteomes" id="UP000182762">
    <property type="component" value="Unassembled WGS sequence"/>
</dbReference>
<keyword evidence="2" id="KW-1185">Reference proteome</keyword>
<reference evidence="1 2" key="1">
    <citation type="submission" date="2016-10" db="EMBL/GenBank/DDBJ databases">
        <authorList>
            <person name="Varghese N."/>
            <person name="Submissions S."/>
        </authorList>
    </citation>
    <scope>NUCLEOTIDE SEQUENCE [LARGE SCALE GENOMIC DNA]</scope>
    <source>
        <strain evidence="1 2">DSM 13796</strain>
    </source>
</reference>
<comment type="caution">
    <text evidence="1">The sequence shown here is derived from an EMBL/GenBank/DDBJ whole genome shotgun (WGS) entry which is preliminary data.</text>
</comment>
<organism evidence="1 2">
    <name type="scientific">Priestia endophytica DSM 13796</name>
    <dbReference type="NCBI Taxonomy" id="1121089"/>
    <lineage>
        <taxon>Bacteria</taxon>
        <taxon>Bacillati</taxon>
        <taxon>Bacillota</taxon>
        <taxon>Bacilli</taxon>
        <taxon>Bacillales</taxon>
        <taxon>Bacillaceae</taxon>
        <taxon>Priestia</taxon>
    </lineage>
</organism>
<evidence type="ECO:0000313" key="2">
    <source>
        <dbReference type="Proteomes" id="UP000182762"/>
    </source>
</evidence>
<sequence>MIHYTMLPNELVFGGENSTLATQQMINVNGCPLVVSKNANSDYEVVRNLSTDPSHYLDSRYTPGAIIPTLQ</sequence>
<dbReference type="GeneID" id="93708889"/>
<dbReference type="InterPro" id="IPR025619">
    <property type="entry name" value="YlzJ"/>
</dbReference>
<evidence type="ECO:0000313" key="1">
    <source>
        <dbReference type="EMBL" id="SFQ06911.1"/>
    </source>
</evidence>
<dbReference type="EMBL" id="FOXX01000001">
    <property type="protein sequence ID" value="SFQ06911.1"/>
    <property type="molecule type" value="Genomic_DNA"/>
</dbReference>
<proteinExistence type="predicted"/>
<protein>
    <submittedName>
        <fullName evidence="1">YlzJ-like protein</fullName>
    </submittedName>
</protein>